<organism evidence="3 4">
    <name type="scientific">Chaetoceros tenuissimus</name>
    <dbReference type="NCBI Taxonomy" id="426638"/>
    <lineage>
        <taxon>Eukaryota</taxon>
        <taxon>Sar</taxon>
        <taxon>Stramenopiles</taxon>
        <taxon>Ochrophyta</taxon>
        <taxon>Bacillariophyta</taxon>
        <taxon>Coscinodiscophyceae</taxon>
        <taxon>Chaetocerotophycidae</taxon>
        <taxon>Chaetocerotales</taxon>
        <taxon>Chaetocerotaceae</taxon>
        <taxon>Chaetoceros</taxon>
    </lineage>
</organism>
<dbReference type="InterPro" id="IPR005114">
    <property type="entry name" value="Helicase_assoc"/>
</dbReference>
<dbReference type="Proteomes" id="UP001054902">
    <property type="component" value="Unassembled WGS sequence"/>
</dbReference>
<feature type="domain" description="Helicase-associated" evidence="2">
    <location>
        <begin position="234"/>
        <end position="301"/>
    </location>
</feature>
<feature type="domain" description="Helicase-associated" evidence="2">
    <location>
        <begin position="371"/>
        <end position="435"/>
    </location>
</feature>
<dbReference type="Pfam" id="PF03457">
    <property type="entry name" value="HA"/>
    <property type="match status" value="6"/>
</dbReference>
<gene>
    <name evidence="3" type="ORF">CTEN210_07559</name>
</gene>
<evidence type="ECO:0000313" key="4">
    <source>
        <dbReference type="Proteomes" id="UP001054902"/>
    </source>
</evidence>
<evidence type="ECO:0000313" key="3">
    <source>
        <dbReference type="EMBL" id="GFH51083.1"/>
    </source>
</evidence>
<proteinExistence type="predicted"/>
<evidence type="ECO:0000256" key="1">
    <source>
        <dbReference type="SAM" id="SignalP"/>
    </source>
</evidence>
<reference evidence="3 4" key="1">
    <citation type="journal article" date="2021" name="Sci. Rep.">
        <title>The genome of the diatom Chaetoceros tenuissimus carries an ancient integrated fragment of an extant virus.</title>
        <authorList>
            <person name="Hongo Y."/>
            <person name="Kimura K."/>
            <person name="Takaki Y."/>
            <person name="Yoshida Y."/>
            <person name="Baba S."/>
            <person name="Kobayashi G."/>
            <person name="Nagasaki K."/>
            <person name="Hano T."/>
            <person name="Tomaru Y."/>
        </authorList>
    </citation>
    <scope>NUCLEOTIDE SEQUENCE [LARGE SCALE GENOMIC DNA]</scope>
    <source>
        <strain evidence="3 4">NIES-3715</strain>
    </source>
</reference>
<feature type="chain" id="PRO_5041897778" description="Helicase-associated domain-containing protein" evidence="1">
    <location>
        <begin position="20"/>
        <end position="517"/>
    </location>
</feature>
<protein>
    <recommendedName>
        <fullName evidence="2">Helicase-associated domain-containing protein</fullName>
    </recommendedName>
</protein>
<sequence>MKYQLHLYSILWFAVQTRAIKLPVVAFIGPSANSRISTVNFNRIKTRLYSSVETPTDVIYLKTSKTWEKRFEELVVFRQEHGHCNVPRKFGPLGNWVQKQRLSYKLQKEGKECNITKPSYSSLPQPLSQEQIILLDNIGFIWDIHEYKYQCNLDQLKEYYAMHLNIDVPSAIDGEYRTLYKWLCRQKEEYKKYLNGEMSKLTDERRRALENLGFHIGMFDTNFTEEKTGIMPKRVSWEERYEQLLKFKNDHGNCNVPTNDETYSTLSGWVQHQRAEKKKKDRGVKSRLSDTKEEKLNKVGFIWSVKDWNWNQKLDELREYAALNGHCNVPTRESELGAWVMTQRIQYGKCNLSEDRIQSLNGLGFVWDMHQLSWLKNYDELRSYMQSKDGDNNLQSIAHLGPWIATQRAEKRYKDQGLESHMTDERQQMLDLIGFEWNVSEERDKHRQWTWMNNFQKLKDHAARTGSFKIPVTQDGENNAFAIWVRDQRRYMKAYDQGDDSPMTEERRNLLRAIHFE</sequence>
<accession>A0AAD3CRZ1</accession>
<feature type="domain" description="Helicase-associated" evidence="2">
    <location>
        <begin position="450"/>
        <end position="516"/>
    </location>
</feature>
<dbReference type="EMBL" id="BLLK01000045">
    <property type="protein sequence ID" value="GFH51083.1"/>
    <property type="molecule type" value="Genomic_DNA"/>
</dbReference>
<dbReference type="Gene3D" id="6.10.140.530">
    <property type="match status" value="6"/>
</dbReference>
<keyword evidence="4" id="KW-1185">Reference proteome</keyword>
<feature type="domain" description="Helicase-associated" evidence="2">
    <location>
        <begin position="64"/>
        <end position="140"/>
    </location>
</feature>
<name>A0AAD3CRZ1_9STRA</name>
<dbReference type="PANTHER" id="PTHR33418:SF1">
    <property type="entry name" value="HELICASE-ASSOCIATED DOMAIN-CONTAINING PROTEIN"/>
    <property type="match status" value="1"/>
</dbReference>
<comment type="caution">
    <text evidence="3">The sequence shown here is derived from an EMBL/GenBank/DDBJ whole genome shotgun (WGS) entry which is preliminary data.</text>
</comment>
<evidence type="ECO:0000259" key="2">
    <source>
        <dbReference type="Pfam" id="PF03457"/>
    </source>
</evidence>
<dbReference type="PANTHER" id="PTHR33418">
    <property type="entry name" value="HELICASE-ASSOCIATED"/>
    <property type="match status" value="1"/>
</dbReference>
<feature type="domain" description="Helicase-associated" evidence="2">
    <location>
        <begin position="309"/>
        <end position="365"/>
    </location>
</feature>
<dbReference type="AlphaFoldDB" id="A0AAD3CRZ1"/>
<feature type="domain" description="Helicase-associated" evidence="2">
    <location>
        <begin position="146"/>
        <end position="214"/>
    </location>
</feature>
<feature type="signal peptide" evidence="1">
    <location>
        <begin position="1"/>
        <end position="19"/>
    </location>
</feature>
<keyword evidence="1" id="KW-0732">Signal</keyword>